<comment type="caution">
    <text evidence="1">The sequence shown here is derived from an EMBL/GenBank/DDBJ whole genome shotgun (WGS) entry which is preliminary data.</text>
</comment>
<dbReference type="EMBL" id="QYZD01000007">
    <property type="protein sequence ID" value="RJG24212.1"/>
    <property type="molecule type" value="Genomic_DNA"/>
</dbReference>
<proteinExistence type="predicted"/>
<organism evidence="1 2">
    <name type="scientific">Paenibacillus thiaminolyticus</name>
    <name type="common">Bacillus thiaminolyticus</name>
    <dbReference type="NCBI Taxonomy" id="49283"/>
    <lineage>
        <taxon>Bacteria</taxon>
        <taxon>Bacillati</taxon>
        <taxon>Bacillota</taxon>
        <taxon>Bacilli</taxon>
        <taxon>Bacillales</taxon>
        <taxon>Paenibacillaceae</taxon>
        <taxon>Paenibacillus</taxon>
    </lineage>
</organism>
<sequence>MRTWALHEGDIRVTDGDIAWIDGREELAQAVRIRLSTRLGEYFLAPDMGLDHERLVGKQVSEDSIREAIMRCIADEPRVQSVEEVVVEWDAHSRAVQAHVWMTSADGEEVELVYADRSGTEA</sequence>
<reference evidence="1 2" key="1">
    <citation type="submission" date="2018-09" db="EMBL/GenBank/DDBJ databases">
        <title>Paenibacillus SK2017-BO5.</title>
        <authorList>
            <person name="Piskunova J.V."/>
            <person name="Dubiley S.A."/>
            <person name="Severinov K.V."/>
        </authorList>
    </citation>
    <scope>NUCLEOTIDE SEQUENCE [LARGE SCALE GENOMIC DNA]</scope>
    <source>
        <strain evidence="1 2">BO5</strain>
    </source>
</reference>
<evidence type="ECO:0000313" key="1">
    <source>
        <dbReference type="EMBL" id="RJG24212.1"/>
    </source>
</evidence>
<dbReference type="Pfam" id="PF10934">
    <property type="entry name" value="Sheath_initiator"/>
    <property type="match status" value="1"/>
</dbReference>
<gene>
    <name evidence="1" type="ORF">DQX05_10090</name>
</gene>
<dbReference type="InterPro" id="IPR020288">
    <property type="entry name" value="Sheath_initiator"/>
</dbReference>
<accession>A0A3A3GMW0</accession>
<dbReference type="OrthoDB" id="2088193at2"/>
<name>A0A3A3GMW0_PANTH</name>
<dbReference type="AlphaFoldDB" id="A0A3A3GMW0"/>
<dbReference type="SUPFAM" id="SSF160719">
    <property type="entry name" value="gpW/gp25-like"/>
    <property type="match status" value="1"/>
</dbReference>
<dbReference type="RefSeq" id="WP_119793193.1">
    <property type="nucleotide sequence ID" value="NZ_QYZD01000007.1"/>
</dbReference>
<protein>
    <submittedName>
        <fullName evidence="1">DUF2634 domain-containing protein</fullName>
    </submittedName>
</protein>
<dbReference type="Gene3D" id="3.10.450.40">
    <property type="match status" value="1"/>
</dbReference>
<evidence type="ECO:0000313" key="2">
    <source>
        <dbReference type="Proteomes" id="UP000266177"/>
    </source>
</evidence>
<dbReference type="Proteomes" id="UP000266177">
    <property type="component" value="Unassembled WGS sequence"/>
</dbReference>